<accession>A0A7K0G4W5</accession>
<dbReference type="OrthoDB" id="6402248at2"/>
<gene>
    <name evidence="1" type="ORF">GJU39_22480</name>
</gene>
<proteinExistence type="predicted"/>
<keyword evidence="2" id="KW-1185">Reference proteome</keyword>
<evidence type="ECO:0000313" key="2">
    <source>
        <dbReference type="Proteomes" id="UP000487757"/>
    </source>
</evidence>
<dbReference type="EMBL" id="WKKH01000080">
    <property type="protein sequence ID" value="MRX78845.1"/>
    <property type="molecule type" value="Genomic_DNA"/>
</dbReference>
<reference evidence="1 2" key="1">
    <citation type="submission" date="2019-11" db="EMBL/GenBank/DDBJ databases">
        <title>Pedobacter petrophilus genome.</title>
        <authorList>
            <person name="Feldbauer M.J."/>
            <person name="Newman J.D."/>
        </authorList>
    </citation>
    <scope>NUCLEOTIDE SEQUENCE [LARGE SCALE GENOMIC DNA]</scope>
    <source>
        <strain evidence="1 2">LMG 29686</strain>
    </source>
</reference>
<feature type="non-terminal residue" evidence="1">
    <location>
        <position position="61"/>
    </location>
</feature>
<dbReference type="AlphaFoldDB" id="A0A7K0G4W5"/>
<comment type="caution">
    <text evidence="1">The sequence shown here is derived from an EMBL/GenBank/DDBJ whole genome shotgun (WGS) entry which is preliminary data.</text>
</comment>
<name>A0A7K0G4W5_9SPHI</name>
<dbReference type="Proteomes" id="UP000487757">
    <property type="component" value="Unassembled WGS sequence"/>
</dbReference>
<dbReference type="RefSeq" id="WP_154283242.1">
    <property type="nucleotide sequence ID" value="NZ_WKKH01000080.1"/>
</dbReference>
<evidence type="ECO:0000313" key="1">
    <source>
        <dbReference type="EMBL" id="MRX78845.1"/>
    </source>
</evidence>
<sequence>MKFDDIKYLQFGNTRQQQAYAALMNNKILSKLIKFNPILVGTIPINIHLENSDLDIICCFS</sequence>
<dbReference type="Pfam" id="PF14091">
    <property type="entry name" value="DUF4269"/>
    <property type="match status" value="1"/>
</dbReference>
<dbReference type="InterPro" id="IPR025365">
    <property type="entry name" value="DUF4269"/>
</dbReference>
<protein>
    <submittedName>
        <fullName evidence="1">DUF4269 domain-containing protein</fullName>
    </submittedName>
</protein>
<organism evidence="1 2">
    <name type="scientific">Pedobacter petrophilus</name>
    <dbReference type="NCBI Taxonomy" id="1908241"/>
    <lineage>
        <taxon>Bacteria</taxon>
        <taxon>Pseudomonadati</taxon>
        <taxon>Bacteroidota</taxon>
        <taxon>Sphingobacteriia</taxon>
        <taxon>Sphingobacteriales</taxon>
        <taxon>Sphingobacteriaceae</taxon>
        <taxon>Pedobacter</taxon>
    </lineage>
</organism>